<evidence type="ECO:0000256" key="2">
    <source>
        <dbReference type="SAM" id="SignalP"/>
    </source>
</evidence>
<comment type="caution">
    <text evidence="4">The sequence shown here is derived from an EMBL/GenBank/DDBJ whole genome shotgun (WGS) entry which is preliminary data.</text>
</comment>
<proteinExistence type="predicted"/>
<dbReference type="AlphaFoldDB" id="A0A8H2QIW2"/>
<keyword evidence="5" id="KW-1185">Reference proteome</keyword>
<dbReference type="Gene3D" id="2.40.160.20">
    <property type="match status" value="1"/>
</dbReference>
<gene>
    <name evidence="4" type="ORF">ES676_10600</name>
</gene>
<evidence type="ECO:0000256" key="1">
    <source>
        <dbReference type="ARBA" id="ARBA00022729"/>
    </source>
</evidence>
<accession>A0A8H2QIW2</accession>
<dbReference type="InterPro" id="IPR027385">
    <property type="entry name" value="Beta-barrel_OMP"/>
</dbReference>
<name>A0A8H2QIW2_9FLAO</name>
<evidence type="ECO:0000313" key="4">
    <source>
        <dbReference type="EMBL" id="TYB72617.1"/>
    </source>
</evidence>
<feature type="chain" id="PRO_5034703184" evidence="2">
    <location>
        <begin position="23"/>
        <end position="169"/>
    </location>
</feature>
<feature type="signal peptide" evidence="2">
    <location>
        <begin position="1"/>
        <end position="22"/>
    </location>
</feature>
<dbReference type="InterPro" id="IPR011250">
    <property type="entry name" value="OMP/PagP_B-barrel"/>
</dbReference>
<dbReference type="EMBL" id="VSKM01000010">
    <property type="protein sequence ID" value="TYB72617.1"/>
    <property type="molecule type" value="Genomic_DNA"/>
</dbReference>
<dbReference type="SUPFAM" id="SSF56925">
    <property type="entry name" value="OMPA-like"/>
    <property type="match status" value="1"/>
</dbReference>
<dbReference type="Proteomes" id="UP000323324">
    <property type="component" value="Unassembled WGS sequence"/>
</dbReference>
<reference evidence="4 5" key="1">
    <citation type="submission" date="2019-08" db="EMBL/GenBank/DDBJ databases">
        <title>Genomes of Antarctic Bizionia species.</title>
        <authorList>
            <person name="Bowman J.P."/>
        </authorList>
    </citation>
    <scope>NUCLEOTIDE SEQUENCE [LARGE SCALE GENOMIC DNA]</scope>
    <source>
        <strain evidence="4 5">HFD</strain>
    </source>
</reference>
<evidence type="ECO:0000313" key="5">
    <source>
        <dbReference type="Proteomes" id="UP000323324"/>
    </source>
</evidence>
<dbReference type="RefSeq" id="WP_148370305.1">
    <property type="nucleotide sequence ID" value="NZ_VSKM01000010.1"/>
</dbReference>
<feature type="domain" description="Outer membrane protein beta-barrel" evidence="3">
    <location>
        <begin position="8"/>
        <end position="169"/>
    </location>
</feature>
<protein>
    <submittedName>
        <fullName evidence="4">Outer membrane beta-barrel protein</fullName>
    </submittedName>
</protein>
<keyword evidence="1 2" id="KW-0732">Signal</keyword>
<dbReference type="Pfam" id="PF13505">
    <property type="entry name" value="OMP_b-brl"/>
    <property type="match status" value="1"/>
</dbReference>
<sequence length="169" mass="17792">MKKIILCAAVAVFGFLSVSAQGQFKVGANIGLPVGDFSDFYSLSAGLDVAYLVDVSDQFKVGAATGFMNVFGEDLETTFGEFTVTAEAEDAQFVPLAAAARFMASDNFYVGADLGYAIAVDSEGEGGLYYRPRVGYNFTEMIGVNLSYTGISNDGNSLNSVGLGVELSF</sequence>
<organism evidence="4 5">
    <name type="scientific">Bizionia saleffrena</name>
    <dbReference type="NCBI Taxonomy" id="291189"/>
    <lineage>
        <taxon>Bacteria</taxon>
        <taxon>Pseudomonadati</taxon>
        <taxon>Bacteroidota</taxon>
        <taxon>Flavobacteriia</taxon>
        <taxon>Flavobacteriales</taxon>
        <taxon>Flavobacteriaceae</taxon>
        <taxon>Bizionia</taxon>
    </lineage>
</organism>
<evidence type="ECO:0000259" key="3">
    <source>
        <dbReference type="Pfam" id="PF13505"/>
    </source>
</evidence>